<feature type="signal peptide" evidence="6">
    <location>
        <begin position="1"/>
        <end position="23"/>
    </location>
</feature>
<sequence>MKTKWKKLVSSMATVALVASLFAGCSSKASDSPAGSSSPGPEKRQKISMMYPLNGDAPKKGEAWKWLEEKFNVELDLMAIPANGYPDKLSLTVASGELPDLMVWSKYPDPELNKYAKQGAFMQLDDIIGNYPHLMETPQQAFDNVKIDKKLYSIPRTRPLQTNAVMIRKDWLDNLGLPIPKTVEEFAQTALKFTTDDPDKNGKADTFGISVGESLTFLDQLWVAFDTGNGWLKTADGTLMSEDVTPGRKQALGWLADLYKQGALDKDFPVLTYTQVNDKFVAGKSGIMIGGGVSNYGAFIADMKKINPKAEIIMIDPPTGPNGTKGTPQSAGLYGHWVINSKVSKEKLNKIMEILDWQATDEALDFKRKGIEGVHHKVEDGKPVVNDLYKSDGVINLIAHNKFNPYFTTPGAAPEVAQAQIDQWHNIEKLGVPNPAIAALTPTMQDKSADLRKYSLETFIKIVIGDQPLDSFDQYVQNWMSKGGDKITAEVNEWYKQ</sequence>
<accession>A0A4R4EDW1</accession>
<dbReference type="SUPFAM" id="SSF53850">
    <property type="entry name" value="Periplasmic binding protein-like II"/>
    <property type="match status" value="1"/>
</dbReference>
<evidence type="ECO:0000256" key="4">
    <source>
        <dbReference type="ARBA" id="ARBA00023139"/>
    </source>
</evidence>
<dbReference type="Gene3D" id="3.40.190.10">
    <property type="entry name" value="Periplasmic binding protein-like II"/>
    <property type="match status" value="2"/>
</dbReference>
<feature type="chain" id="PRO_5039454755" evidence="6">
    <location>
        <begin position="24"/>
        <end position="497"/>
    </location>
</feature>
<keyword evidence="4" id="KW-0564">Palmitate</keyword>
<keyword evidence="2 6" id="KW-0732">Signal</keyword>
<protein>
    <submittedName>
        <fullName evidence="7">Extracellular solute-binding protein</fullName>
    </submittedName>
</protein>
<reference evidence="7 8" key="1">
    <citation type="submission" date="2019-03" db="EMBL/GenBank/DDBJ databases">
        <authorList>
            <person name="Kim M.K.M."/>
        </authorList>
    </citation>
    <scope>NUCLEOTIDE SEQUENCE [LARGE SCALE GENOMIC DNA]</scope>
    <source>
        <strain evidence="7 8">18JY21-1</strain>
    </source>
</reference>
<evidence type="ECO:0000313" key="7">
    <source>
        <dbReference type="EMBL" id="TCZ78194.1"/>
    </source>
</evidence>
<dbReference type="Pfam" id="PF13416">
    <property type="entry name" value="SBP_bac_8"/>
    <property type="match status" value="1"/>
</dbReference>
<dbReference type="OrthoDB" id="9787283at2"/>
<dbReference type="CDD" id="cd13580">
    <property type="entry name" value="PBP2_AlgQ_like_1"/>
    <property type="match status" value="1"/>
</dbReference>
<comment type="caution">
    <text evidence="7">The sequence shown here is derived from an EMBL/GenBank/DDBJ whole genome shotgun (WGS) entry which is preliminary data.</text>
</comment>
<dbReference type="PANTHER" id="PTHR43649:SF33">
    <property type="entry name" value="POLYGALACTURONAN_RHAMNOGALACTURONAN-BINDING PROTEIN YTCQ"/>
    <property type="match status" value="1"/>
</dbReference>
<dbReference type="InterPro" id="IPR006059">
    <property type="entry name" value="SBP"/>
</dbReference>
<organism evidence="7 8">
    <name type="scientific">Paenibacillus albiflavus</name>
    <dbReference type="NCBI Taxonomy" id="2545760"/>
    <lineage>
        <taxon>Bacteria</taxon>
        <taxon>Bacillati</taxon>
        <taxon>Bacillota</taxon>
        <taxon>Bacilli</taxon>
        <taxon>Bacillales</taxon>
        <taxon>Paenibacillaceae</taxon>
        <taxon>Paenibacillus</taxon>
    </lineage>
</organism>
<dbReference type="InterPro" id="IPR050490">
    <property type="entry name" value="Bact_solute-bd_prot1"/>
</dbReference>
<gene>
    <name evidence="7" type="ORF">E0485_08695</name>
</gene>
<evidence type="ECO:0000313" key="8">
    <source>
        <dbReference type="Proteomes" id="UP000295418"/>
    </source>
</evidence>
<dbReference type="PROSITE" id="PS51257">
    <property type="entry name" value="PROKAR_LIPOPROTEIN"/>
    <property type="match status" value="1"/>
</dbReference>
<evidence type="ECO:0000256" key="1">
    <source>
        <dbReference type="ARBA" id="ARBA00022475"/>
    </source>
</evidence>
<evidence type="ECO:0000256" key="2">
    <source>
        <dbReference type="ARBA" id="ARBA00022729"/>
    </source>
</evidence>
<dbReference type="EMBL" id="SKFG01000006">
    <property type="protein sequence ID" value="TCZ78194.1"/>
    <property type="molecule type" value="Genomic_DNA"/>
</dbReference>
<keyword evidence="5" id="KW-0449">Lipoprotein</keyword>
<keyword evidence="3" id="KW-0472">Membrane</keyword>
<dbReference type="PANTHER" id="PTHR43649">
    <property type="entry name" value="ARABINOSE-BINDING PROTEIN-RELATED"/>
    <property type="match status" value="1"/>
</dbReference>
<evidence type="ECO:0000256" key="5">
    <source>
        <dbReference type="ARBA" id="ARBA00023288"/>
    </source>
</evidence>
<name>A0A4R4EDW1_9BACL</name>
<keyword evidence="1" id="KW-1003">Cell membrane</keyword>
<evidence type="ECO:0000256" key="6">
    <source>
        <dbReference type="SAM" id="SignalP"/>
    </source>
</evidence>
<evidence type="ECO:0000256" key="3">
    <source>
        <dbReference type="ARBA" id="ARBA00023136"/>
    </source>
</evidence>
<proteinExistence type="predicted"/>
<keyword evidence="8" id="KW-1185">Reference proteome</keyword>
<dbReference type="RefSeq" id="WP_132417618.1">
    <property type="nucleotide sequence ID" value="NZ_SKFG01000006.1"/>
</dbReference>
<dbReference type="AlphaFoldDB" id="A0A4R4EDW1"/>
<dbReference type="Proteomes" id="UP000295418">
    <property type="component" value="Unassembled WGS sequence"/>
</dbReference>